<dbReference type="EMBL" id="AMCI01009644">
    <property type="protein sequence ID" value="EJW89183.1"/>
    <property type="molecule type" value="Genomic_DNA"/>
</dbReference>
<sequence>MIIPTECRKLRLCAALFLKGMPRPGCSITRLAYP</sequence>
<proteinExistence type="predicted"/>
<dbReference type="AlphaFoldDB" id="J9F3T5"/>
<protein>
    <submittedName>
        <fullName evidence="1">Uncharacterized protein</fullName>
    </submittedName>
</protein>
<comment type="caution">
    <text evidence="1">The sequence shown here is derived from an EMBL/GenBank/DDBJ whole genome shotgun (WGS) entry which is preliminary data.</text>
</comment>
<reference evidence="1" key="1">
    <citation type="journal article" date="2012" name="PLoS ONE">
        <title>Gene sets for utilization of primary and secondary nutrition supplies in the distal gut of endangered iberian lynx.</title>
        <authorList>
            <person name="Alcaide M."/>
            <person name="Messina E."/>
            <person name="Richter M."/>
            <person name="Bargiela R."/>
            <person name="Peplies J."/>
            <person name="Huws S.A."/>
            <person name="Newbold C.J."/>
            <person name="Golyshin P.N."/>
            <person name="Simon M.A."/>
            <person name="Lopez G."/>
            <person name="Yakimov M.M."/>
            <person name="Ferrer M."/>
        </authorList>
    </citation>
    <scope>NUCLEOTIDE SEQUENCE</scope>
</reference>
<evidence type="ECO:0000313" key="1">
    <source>
        <dbReference type="EMBL" id="EJW89183.1"/>
    </source>
</evidence>
<name>J9F3T5_9ZZZZ</name>
<accession>J9F3T5</accession>
<gene>
    <name evidence="1" type="ORF">EVA_22713</name>
</gene>
<organism evidence="1">
    <name type="scientific">gut metagenome</name>
    <dbReference type="NCBI Taxonomy" id="749906"/>
    <lineage>
        <taxon>unclassified sequences</taxon>
        <taxon>metagenomes</taxon>
        <taxon>organismal metagenomes</taxon>
    </lineage>
</organism>